<dbReference type="Proteomes" id="UP001215598">
    <property type="component" value="Unassembled WGS sequence"/>
</dbReference>
<keyword evidence="2" id="KW-1185">Reference proteome</keyword>
<organism evidence="1 2">
    <name type="scientific">Mycena metata</name>
    <dbReference type="NCBI Taxonomy" id="1033252"/>
    <lineage>
        <taxon>Eukaryota</taxon>
        <taxon>Fungi</taxon>
        <taxon>Dikarya</taxon>
        <taxon>Basidiomycota</taxon>
        <taxon>Agaricomycotina</taxon>
        <taxon>Agaricomycetes</taxon>
        <taxon>Agaricomycetidae</taxon>
        <taxon>Agaricales</taxon>
        <taxon>Marasmiineae</taxon>
        <taxon>Mycenaceae</taxon>
        <taxon>Mycena</taxon>
    </lineage>
</organism>
<comment type="caution">
    <text evidence="1">The sequence shown here is derived from an EMBL/GenBank/DDBJ whole genome shotgun (WGS) entry which is preliminary data.</text>
</comment>
<dbReference type="AlphaFoldDB" id="A0AAD7NQM0"/>
<dbReference type="SUPFAM" id="SSF52047">
    <property type="entry name" value="RNI-like"/>
    <property type="match status" value="1"/>
</dbReference>
<evidence type="ECO:0008006" key="3">
    <source>
        <dbReference type="Google" id="ProtNLM"/>
    </source>
</evidence>
<gene>
    <name evidence="1" type="ORF">B0H16DRAFT_1514181</name>
</gene>
<reference evidence="1" key="1">
    <citation type="submission" date="2023-03" db="EMBL/GenBank/DDBJ databases">
        <title>Massive genome expansion in bonnet fungi (Mycena s.s.) driven by repeated elements and novel gene families across ecological guilds.</title>
        <authorList>
            <consortium name="Lawrence Berkeley National Laboratory"/>
            <person name="Harder C.B."/>
            <person name="Miyauchi S."/>
            <person name="Viragh M."/>
            <person name="Kuo A."/>
            <person name="Thoen E."/>
            <person name="Andreopoulos B."/>
            <person name="Lu D."/>
            <person name="Skrede I."/>
            <person name="Drula E."/>
            <person name="Henrissat B."/>
            <person name="Morin E."/>
            <person name="Kohler A."/>
            <person name="Barry K."/>
            <person name="LaButti K."/>
            <person name="Morin E."/>
            <person name="Salamov A."/>
            <person name="Lipzen A."/>
            <person name="Mereny Z."/>
            <person name="Hegedus B."/>
            <person name="Baldrian P."/>
            <person name="Stursova M."/>
            <person name="Weitz H."/>
            <person name="Taylor A."/>
            <person name="Grigoriev I.V."/>
            <person name="Nagy L.G."/>
            <person name="Martin F."/>
            <person name="Kauserud H."/>
        </authorList>
    </citation>
    <scope>NUCLEOTIDE SEQUENCE</scope>
    <source>
        <strain evidence="1">CBHHK182m</strain>
    </source>
</reference>
<dbReference type="InterPro" id="IPR032675">
    <property type="entry name" value="LRR_dom_sf"/>
</dbReference>
<evidence type="ECO:0000313" key="1">
    <source>
        <dbReference type="EMBL" id="KAJ7771636.1"/>
    </source>
</evidence>
<name>A0AAD7NQM0_9AGAR</name>
<protein>
    <recommendedName>
        <fullName evidence="3">F-box domain-containing protein</fullName>
    </recommendedName>
</protein>
<proteinExistence type="predicted"/>
<dbReference type="EMBL" id="JARKIB010000015">
    <property type="protein sequence ID" value="KAJ7771636.1"/>
    <property type="molecule type" value="Genomic_DNA"/>
</dbReference>
<dbReference type="Gene3D" id="3.80.10.10">
    <property type="entry name" value="Ribonuclease Inhibitor"/>
    <property type="match status" value="1"/>
</dbReference>
<accession>A0AAD7NQM0</accession>
<evidence type="ECO:0000313" key="2">
    <source>
        <dbReference type="Proteomes" id="UP001215598"/>
    </source>
</evidence>
<sequence>MTDPLIFPLTHLPFDITELILGRIESRRDLVSFAATSTACKELVIPRHTEYRTLRLSGHPDVWAHLAERPDLARNIRDVTICEAAWKTSAEPQRYPTTLILADTASRLDTDDVVIANICKALRSMEFLHSFTWIEAWTPGGAYIDIPHYYNDVFQVLKDSKSLVQFKVVDNIVQRGISVPEEIEEYPLWHICDLQTLSLRQLGWWPQGVDMLLARSPNLQNLDIRLPLDASLLAPCHFPQLRRVNLNFSPTGSASEQVIVEFLQRHPTVEDLRWYPRHDTLSLTHGSLPNLKSLITTPPLACSILSDPTVPNRAIVCISQVSLDESTLAILDAIDTSQLRDIRVWKYSGMEAVNDLAQRLPQLTHLEIPQFGIPTRNDTANDQTYTIDDYVLILSKFRSLEYLIDSSIWPALKLGGEEKITSLAVLCPSLQRLGYYNTQKSEYVDIVLHRDGGKFSWTQEEAKREWYD</sequence>